<dbReference type="GO" id="GO:0008237">
    <property type="term" value="F:metallopeptidase activity"/>
    <property type="evidence" value="ECO:0007669"/>
    <property type="project" value="UniProtKB-KW"/>
</dbReference>
<dbReference type="RefSeq" id="WP_153447440.1">
    <property type="nucleotide sequence ID" value="NZ_CP045699.1"/>
</dbReference>
<name>A0A5Q0TF15_9VIBR</name>
<keyword evidence="4" id="KW-1185">Reference proteome</keyword>
<accession>A0A5Q0TF15</accession>
<evidence type="ECO:0000313" key="4">
    <source>
        <dbReference type="Proteomes" id="UP000348942"/>
    </source>
</evidence>
<dbReference type="InterPro" id="IPR011055">
    <property type="entry name" value="Dup_hybrid_motif"/>
</dbReference>
<gene>
    <name evidence="3" type="ORF">GFB47_07605</name>
</gene>
<feature type="domain" description="Csd3-like second N-terminal" evidence="2">
    <location>
        <begin position="43"/>
        <end position="163"/>
    </location>
</feature>
<sequence>MIEWQLTSTGKIASLSIFRTPKLVSQFRWENGQYQYRPLRKKGIHKTRIYRASMEGNFFHTASDIGLTPPQIRSIYQALYWDIDVTRQAKLGDQLKVAIAQNVIGNQIVGQGKVIGVSYRTQHQHWLLLRADNGQFYAPDGSSNQKTLRRWPLSQPYRISSDF</sequence>
<dbReference type="AlphaFoldDB" id="A0A5Q0TF15"/>
<evidence type="ECO:0000256" key="1">
    <source>
        <dbReference type="ARBA" id="ARBA00023049"/>
    </source>
</evidence>
<dbReference type="GO" id="GO:0006508">
    <property type="term" value="P:proteolysis"/>
    <property type="evidence" value="ECO:0007669"/>
    <property type="project" value="UniProtKB-KW"/>
</dbReference>
<proteinExistence type="predicted"/>
<evidence type="ECO:0000313" key="3">
    <source>
        <dbReference type="EMBL" id="QGA65291.1"/>
    </source>
</evidence>
<dbReference type="Proteomes" id="UP000348942">
    <property type="component" value="Chromosome 1"/>
</dbReference>
<dbReference type="InterPro" id="IPR045834">
    <property type="entry name" value="Csd3_N2"/>
</dbReference>
<protein>
    <recommendedName>
        <fullName evidence="2">Csd3-like second N-terminal domain-containing protein</fullName>
    </recommendedName>
</protein>
<keyword evidence="1" id="KW-0378">Hydrolase</keyword>
<keyword evidence="1" id="KW-0482">Metalloprotease</keyword>
<evidence type="ECO:0000259" key="2">
    <source>
        <dbReference type="Pfam" id="PF19425"/>
    </source>
</evidence>
<organism evidence="3 4">
    <name type="scientific">Vibrio algicola</name>
    <dbReference type="NCBI Taxonomy" id="2662262"/>
    <lineage>
        <taxon>Bacteria</taxon>
        <taxon>Pseudomonadati</taxon>
        <taxon>Pseudomonadota</taxon>
        <taxon>Gammaproteobacteria</taxon>
        <taxon>Vibrionales</taxon>
        <taxon>Vibrionaceae</taxon>
        <taxon>Vibrio</taxon>
    </lineage>
</organism>
<dbReference type="EMBL" id="CP045699">
    <property type="protein sequence ID" value="QGA65291.1"/>
    <property type="molecule type" value="Genomic_DNA"/>
</dbReference>
<dbReference type="Pfam" id="PF19425">
    <property type="entry name" value="Csd3_N2"/>
    <property type="match status" value="1"/>
</dbReference>
<dbReference type="Gene3D" id="3.10.450.350">
    <property type="match status" value="1"/>
</dbReference>
<reference evidence="3 4" key="1">
    <citation type="submission" date="2019-10" db="EMBL/GenBank/DDBJ databases">
        <title>Vibrio sp. nov., isolated from Coralline algae surface.</title>
        <authorList>
            <person name="Geng Y."/>
            <person name="Zhang X."/>
        </authorList>
    </citation>
    <scope>NUCLEOTIDE SEQUENCE [LARGE SCALE GENOMIC DNA]</scope>
    <source>
        <strain evidence="3 4">SM1977</strain>
    </source>
</reference>
<dbReference type="SUPFAM" id="SSF51261">
    <property type="entry name" value="Duplicated hybrid motif"/>
    <property type="match status" value="1"/>
</dbReference>
<keyword evidence="1" id="KW-0645">Protease</keyword>